<dbReference type="Pfam" id="PF09981">
    <property type="entry name" value="DUF2218"/>
    <property type="match status" value="1"/>
</dbReference>
<evidence type="ECO:0000313" key="12">
    <source>
        <dbReference type="Proteomes" id="UP000680750"/>
    </source>
</evidence>
<dbReference type="Proteomes" id="UP000680750">
    <property type="component" value="Chromosome"/>
</dbReference>
<evidence type="ECO:0000313" key="11">
    <source>
        <dbReference type="EMBL" id="BCJ32236.1"/>
    </source>
</evidence>
<feature type="transmembrane region" description="Helical" evidence="8">
    <location>
        <begin position="238"/>
        <end position="256"/>
    </location>
</feature>
<keyword evidence="6 8" id="KW-0472">Membrane</keyword>
<dbReference type="EMBL" id="AP023354">
    <property type="protein sequence ID" value="BCJ32236.1"/>
    <property type="molecule type" value="Genomic_DNA"/>
</dbReference>
<dbReference type="NCBIfam" id="TIGR01297">
    <property type="entry name" value="CDF"/>
    <property type="match status" value="1"/>
</dbReference>
<evidence type="ECO:0000259" key="9">
    <source>
        <dbReference type="Pfam" id="PF01545"/>
    </source>
</evidence>
<evidence type="ECO:0000256" key="4">
    <source>
        <dbReference type="ARBA" id="ARBA00022692"/>
    </source>
</evidence>
<feature type="transmembrane region" description="Helical" evidence="8">
    <location>
        <begin position="375"/>
        <end position="392"/>
    </location>
</feature>
<reference evidence="11" key="1">
    <citation type="submission" date="2020-08" db="EMBL/GenBank/DDBJ databases">
        <title>Whole genome shotgun sequence of Actinocatenispora sera NBRC 101916.</title>
        <authorList>
            <person name="Komaki H."/>
            <person name="Tamura T."/>
        </authorList>
    </citation>
    <scope>NUCLEOTIDE SEQUENCE</scope>
    <source>
        <strain evidence="11">NBRC 101916</strain>
    </source>
</reference>
<evidence type="ECO:0000256" key="3">
    <source>
        <dbReference type="ARBA" id="ARBA00022448"/>
    </source>
</evidence>
<dbReference type="KEGG" id="aser:Asera_63440"/>
<evidence type="ECO:0000256" key="8">
    <source>
        <dbReference type="SAM" id="Phobius"/>
    </source>
</evidence>
<dbReference type="Pfam" id="PF01545">
    <property type="entry name" value="Cation_efflux"/>
    <property type="match status" value="1"/>
</dbReference>
<dbReference type="InterPro" id="IPR058533">
    <property type="entry name" value="Cation_efflux_TM"/>
</dbReference>
<dbReference type="InterPro" id="IPR050291">
    <property type="entry name" value="CDF_Transporter"/>
</dbReference>
<dbReference type="SUPFAM" id="SSF160240">
    <property type="entry name" value="Cation efflux protein cytoplasmic domain-like"/>
    <property type="match status" value="1"/>
</dbReference>
<feature type="transmembrane region" description="Helical" evidence="8">
    <location>
        <begin position="207"/>
        <end position="232"/>
    </location>
</feature>
<evidence type="ECO:0000256" key="6">
    <source>
        <dbReference type="ARBA" id="ARBA00023136"/>
    </source>
</evidence>
<dbReference type="PANTHER" id="PTHR43840:SF15">
    <property type="entry name" value="MITOCHONDRIAL METAL TRANSPORTER 1-RELATED"/>
    <property type="match status" value="1"/>
</dbReference>
<evidence type="ECO:0000256" key="2">
    <source>
        <dbReference type="ARBA" id="ARBA00008114"/>
    </source>
</evidence>
<dbReference type="Gene3D" id="3.30.310.50">
    <property type="entry name" value="Alpha-D-phosphohexomutase, C-terminal domain"/>
    <property type="match status" value="1"/>
</dbReference>
<dbReference type="RefSeq" id="WP_169745862.1">
    <property type="nucleotide sequence ID" value="NZ_AP023354.1"/>
</dbReference>
<dbReference type="GO" id="GO:0015086">
    <property type="term" value="F:cadmium ion transmembrane transporter activity"/>
    <property type="evidence" value="ECO:0007669"/>
    <property type="project" value="TreeGrafter"/>
</dbReference>
<dbReference type="Gene3D" id="1.20.1510.10">
    <property type="entry name" value="Cation efflux protein transmembrane domain"/>
    <property type="match status" value="1"/>
</dbReference>
<evidence type="ECO:0000256" key="5">
    <source>
        <dbReference type="ARBA" id="ARBA00022989"/>
    </source>
</evidence>
<keyword evidence="5 8" id="KW-1133">Transmembrane helix</keyword>
<feature type="compositionally biased region" description="Basic and acidic residues" evidence="7">
    <location>
        <begin position="113"/>
        <end position="166"/>
    </location>
</feature>
<dbReference type="InterPro" id="IPR014543">
    <property type="entry name" value="UCP028291"/>
</dbReference>
<comment type="similarity">
    <text evidence="2">Belongs to the cation diffusion facilitator (CDF) transporter (TC 2.A.4) family.</text>
</comment>
<keyword evidence="12" id="KW-1185">Reference proteome</keyword>
<protein>
    <recommendedName>
        <fullName evidence="13">Cation diffusion facilitator family transporter</fullName>
    </recommendedName>
</protein>
<evidence type="ECO:0000256" key="1">
    <source>
        <dbReference type="ARBA" id="ARBA00004141"/>
    </source>
</evidence>
<dbReference type="Gene3D" id="3.30.70.1350">
    <property type="entry name" value="Cation efflux protein, cytoplasmic domain"/>
    <property type="match status" value="1"/>
</dbReference>
<dbReference type="GO" id="GO:0005886">
    <property type="term" value="C:plasma membrane"/>
    <property type="evidence" value="ECO:0007669"/>
    <property type="project" value="TreeGrafter"/>
</dbReference>
<sequence length="500" mass="52658">MPISEARVPTRRPGRYLTQLGRHAQAIGHRPGHGGHDAGGASQPHPRMLRVEQSDTTATLEFDRGRCTLDAEPDALVLRIEAPDATSLAQLERLIGSDLERFGNRDQLTVTWHRSDDHRDGDPDHHGGEHDRHGGDHDHHGGDRDQHGGDHPHGPGDAHAQGGDHGHAHRHGGVWGRVRHALVPHSHDSADRVDTALENSRRGVRTLVFSFLALSATAVVQLVVVLFSGSVALLGDTVHNAADSLTALPVGVAFVLGRRAATRRHTYGLGRAEDLAGVVVVLVIAASAVLAGYAAVRRLLDPQPVHQLWVVAAAGVIGFAGNELVARWRVTVGRRIGSAALVADGLHARADGFASLAVVLGAAGVAVGIPLADPVIGLAITVGIAFVAVDAARQVFGRLMDAVDPGTVAAIERAAAGTDRVDRAYDVRVRWVGHSLRAELAVAVDATLPVGAAHRIAHEVEHRLIHAIPRLAAAIVHTEPADAGPAHRALAHHRTAAAPA</sequence>
<feature type="transmembrane region" description="Helical" evidence="8">
    <location>
        <begin position="346"/>
        <end position="369"/>
    </location>
</feature>
<keyword evidence="4 8" id="KW-0812">Transmembrane</keyword>
<dbReference type="InterPro" id="IPR027469">
    <property type="entry name" value="Cation_efflux_TMD_sf"/>
</dbReference>
<evidence type="ECO:0000259" key="10">
    <source>
        <dbReference type="Pfam" id="PF16916"/>
    </source>
</evidence>
<evidence type="ECO:0008006" key="13">
    <source>
        <dbReference type="Google" id="ProtNLM"/>
    </source>
</evidence>
<accession>A0A810LDD1</accession>
<dbReference type="SUPFAM" id="SSF161111">
    <property type="entry name" value="Cation efflux protein transmembrane domain-like"/>
    <property type="match status" value="1"/>
</dbReference>
<feature type="transmembrane region" description="Helical" evidence="8">
    <location>
        <begin position="308"/>
        <end position="325"/>
    </location>
</feature>
<gene>
    <name evidence="11" type="ORF">Asera_63440</name>
</gene>
<organism evidence="11 12">
    <name type="scientific">Actinocatenispora sera</name>
    <dbReference type="NCBI Taxonomy" id="390989"/>
    <lineage>
        <taxon>Bacteria</taxon>
        <taxon>Bacillati</taxon>
        <taxon>Actinomycetota</taxon>
        <taxon>Actinomycetes</taxon>
        <taxon>Micromonosporales</taxon>
        <taxon>Micromonosporaceae</taxon>
        <taxon>Actinocatenispora</taxon>
    </lineage>
</organism>
<name>A0A810LDD1_9ACTN</name>
<feature type="transmembrane region" description="Helical" evidence="8">
    <location>
        <begin position="276"/>
        <end position="296"/>
    </location>
</feature>
<dbReference type="GO" id="GO:0015341">
    <property type="term" value="F:zinc efflux antiporter activity"/>
    <property type="evidence" value="ECO:0007669"/>
    <property type="project" value="TreeGrafter"/>
</dbReference>
<feature type="domain" description="Cation efflux protein cytoplasmic" evidence="10">
    <location>
        <begin position="405"/>
        <end position="480"/>
    </location>
</feature>
<dbReference type="InterPro" id="IPR002524">
    <property type="entry name" value="Cation_efflux"/>
</dbReference>
<keyword evidence="3" id="KW-0813">Transport</keyword>
<dbReference type="GO" id="GO:0015093">
    <property type="term" value="F:ferrous iron transmembrane transporter activity"/>
    <property type="evidence" value="ECO:0007669"/>
    <property type="project" value="TreeGrafter"/>
</dbReference>
<comment type="subcellular location">
    <subcellularLocation>
        <location evidence="1">Membrane</location>
        <topology evidence="1">Multi-pass membrane protein</topology>
    </subcellularLocation>
</comment>
<feature type="region of interest" description="Disordered" evidence="7">
    <location>
        <begin position="26"/>
        <end position="45"/>
    </location>
</feature>
<feature type="domain" description="Cation efflux protein transmembrane" evidence="9">
    <location>
        <begin position="208"/>
        <end position="400"/>
    </location>
</feature>
<dbReference type="GO" id="GO:0006882">
    <property type="term" value="P:intracellular zinc ion homeostasis"/>
    <property type="evidence" value="ECO:0007669"/>
    <property type="project" value="TreeGrafter"/>
</dbReference>
<dbReference type="AlphaFoldDB" id="A0A810LDD1"/>
<evidence type="ECO:0000256" key="7">
    <source>
        <dbReference type="SAM" id="MobiDB-lite"/>
    </source>
</evidence>
<dbReference type="Pfam" id="PF16916">
    <property type="entry name" value="ZT_dimer"/>
    <property type="match status" value="1"/>
</dbReference>
<dbReference type="InterPro" id="IPR027470">
    <property type="entry name" value="Cation_efflux_CTD"/>
</dbReference>
<feature type="region of interest" description="Disordered" evidence="7">
    <location>
        <begin position="113"/>
        <end position="171"/>
    </location>
</feature>
<dbReference type="PANTHER" id="PTHR43840">
    <property type="entry name" value="MITOCHONDRIAL METAL TRANSPORTER 1-RELATED"/>
    <property type="match status" value="1"/>
</dbReference>
<dbReference type="InterPro" id="IPR036837">
    <property type="entry name" value="Cation_efflux_CTD_sf"/>
</dbReference>
<proteinExistence type="inferred from homology"/>